<keyword evidence="2" id="KW-1133">Transmembrane helix</keyword>
<organism evidence="5 7">
    <name type="scientific">Methylacidiphilum kamchatkense Kam1</name>
    <dbReference type="NCBI Taxonomy" id="1202785"/>
    <lineage>
        <taxon>Bacteria</taxon>
        <taxon>Pseudomonadati</taxon>
        <taxon>Verrucomicrobiota</taxon>
        <taxon>Methylacidiphilae</taxon>
        <taxon>Methylacidiphilales</taxon>
        <taxon>Methylacidiphilaceae</taxon>
        <taxon>Methylacidiphilum (ex Ratnadevi et al. 2023)</taxon>
    </lineage>
</organism>
<dbReference type="STRING" id="1202785.A946_02425"/>
<evidence type="ECO:0000313" key="4">
    <source>
        <dbReference type="EMBL" id="KIE58937.1"/>
    </source>
</evidence>
<evidence type="ECO:0000313" key="7">
    <source>
        <dbReference type="Proteomes" id="UP000315925"/>
    </source>
</evidence>
<feature type="region of interest" description="Disordered" evidence="1">
    <location>
        <begin position="217"/>
        <end position="245"/>
    </location>
</feature>
<gene>
    <name evidence="4" type="ORF">A946_02425</name>
    <name evidence="5" type="ORF">kam1_1974</name>
</gene>
<keyword evidence="2" id="KW-0812">Transmembrane</keyword>
<evidence type="ECO:0000313" key="5">
    <source>
        <dbReference type="EMBL" id="QDQ43184.1"/>
    </source>
</evidence>
<dbReference type="Pfam" id="PF14371">
    <property type="entry name" value="DUF4412"/>
    <property type="match status" value="1"/>
</dbReference>
<feature type="compositionally biased region" description="Pro residues" evidence="1">
    <location>
        <begin position="235"/>
        <end position="245"/>
    </location>
</feature>
<protein>
    <recommendedName>
        <fullName evidence="3">DUF4412 domain-containing protein</fullName>
    </recommendedName>
</protein>
<feature type="domain" description="DUF4412" evidence="3">
    <location>
        <begin position="69"/>
        <end position="175"/>
    </location>
</feature>
<dbReference type="KEGG" id="mkc:kam1_1974"/>
<reference evidence="5" key="2">
    <citation type="journal article" date="2019" name="BMC Genomics">
        <title>Complete genome sequence analysis of the thermoacidophilic verrucomicrobial methanotroph 'Candidatus Methylacidiphilum kamchatkense' strain Kam1 and comparison with its closest relatives.</title>
        <authorList>
            <person name="Kruse T."/>
            <person name="Ratnadevi C.M."/>
            <person name="Erikstad H.A."/>
            <person name="Birkeland N.K."/>
        </authorList>
    </citation>
    <scope>NUCLEOTIDE SEQUENCE</scope>
    <source>
        <strain evidence="5">Kam1</strain>
    </source>
</reference>
<dbReference type="EMBL" id="CP037899">
    <property type="protein sequence ID" value="QDQ43184.1"/>
    <property type="molecule type" value="Genomic_DNA"/>
</dbReference>
<name>A0A0C1RLK9_9BACT</name>
<reference evidence="7" key="3">
    <citation type="submission" date="2019-03" db="EMBL/GenBank/DDBJ databases">
        <title>Complete genome of Methylacidiphilum kamchatkense Kam1.</title>
        <authorList>
            <person name="Kruse T."/>
            <person name="Murarilal Ratnadevi C."/>
            <person name="Erikstad H.-A."/>
            <person name="Birkeland N.-K."/>
        </authorList>
    </citation>
    <scope>NUCLEOTIDE SEQUENCE [LARGE SCALE GENOMIC DNA]</scope>
    <source>
        <strain evidence="7">kam1</strain>
    </source>
</reference>
<evidence type="ECO:0000256" key="1">
    <source>
        <dbReference type="SAM" id="MobiDB-lite"/>
    </source>
</evidence>
<evidence type="ECO:0000256" key="2">
    <source>
        <dbReference type="SAM" id="Phobius"/>
    </source>
</evidence>
<feature type="transmembrane region" description="Helical" evidence="2">
    <location>
        <begin position="6"/>
        <end position="25"/>
    </location>
</feature>
<reference evidence="4 6" key="1">
    <citation type="submission" date="2014-08" db="EMBL/GenBank/DDBJ databases">
        <title>Methylacidiphilum kamchatkense strain Kam1 draft genome sequence.</title>
        <authorList>
            <person name="Birkeland N.-K."/>
            <person name="Erikstad H.A."/>
        </authorList>
    </citation>
    <scope>NUCLEOTIDE SEQUENCE [LARGE SCALE GENOMIC DNA]</scope>
    <source>
        <strain evidence="4 6">Kam1</strain>
    </source>
</reference>
<dbReference type="Proteomes" id="UP000031594">
    <property type="component" value="Unassembled WGS sequence"/>
</dbReference>
<proteinExistence type="predicted"/>
<keyword evidence="6" id="KW-1185">Reference proteome</keyword>
<dbReference type="OrthoDB" id="9798841at2"/>
<accession>A0A0C1RLK9</accession>
<keyword evidence="2" id="KW-0472">Membrane</keyword>
<dbReference type="EMBL" id="JQNX01000002">
    <property type="protein sequence ID" value="KIE58937.1"/>
    <property type="molecule type" value="Genomic_DNA"/>
</dbReference>
<dbReference type="AlphaFoldDB" id="A0A0C1RLK9"/>
<dbReference type="InterPro" id="IPR025524">
    <property type="entry name" value="DUF4412"/>
</dbReference>
<feature type="transmembrane region" description="Helical" evidence="2">
    <location>
        <begin position="32"/>
        <end position="53"/>
    </location>
</feature>
<evidence type="ECO:0000313" key="6">
    <source>
        <dbReference type="Proteomes" id="UP000031594"/>
    </source>
</evidence>
<dbReference type="Proteomes" id="UP000315925">
    <property type="component" value="Chromosome"/>
</dbReference>
<evidence type="ECO:0000259" key="3">
    <source>
        <dbReference type="Pfam" id="PF14371"/>
    </source>
</evidence>
<sequence>MLVIITSLILKLFYYLLEVVFLLLYKKEMMKQVGLFLLTAFSFLVCSSFVAFAQRPFSLPKQFSVMQIIKVGGGEIVQKIFVDGDKIRVEGPTGVQQQINIIRKDKKTIYTLFPDERIYFEHPVKEETPLFDITPGDPAAKWTPVGTDTLQGVLCDKYLMESKAGKATFWIGKETGAPVQIMPEKGNVLVEWKDYKVGPQPEELFVVPSNYQQIENYTIDSEEKNQTAPSEKQKPPIPPSPHDVQ</sequence>